<dbReference type="PANTHER" id="PTHR37089:SF3">
    <property type="entry name" value="EXPORTED PROTEIN"/>
    <property type="match status" value="1"/>
</dbReference>
<dbReference type="InterPro" id="IPR008966">
    <property type="entry name" value="Adhesion_dom_sf"/>
</dbReference>
<accession>A0A0U5GQI3</accession>
<evidence type="ECO:0000313" key="3">
    <source>
        <dbReference type="EMBL" id="CUU25233.1"/>
    </source>
</evidence>
<dbReference type="STRING" id="1619313.EM595_3002"/>
<dbReference type="AlphaFoldDB" id="A0A0U5GQI3"/>
<dbReference type="KEGG" id="ege:EM595_3002"/>
<dbReference type="Proteomes" id="UP000059419">
    <property type="component" value="Chromosome 1"/>
</dbReference>
<dbReference type="PANTHER" id="PTHR37089">
    <property type="entry name" value="PROTEIN U-RELATED"/>
    <property type="match status" value="1"/>
</dbReference>
<proteinExistence type="predicted"/>
<dbReference type="SUPFAM" id="SSF49401">
    <property type="entry name" value="Bacterial adhesins"/>
    <property type="match status" value="1"/>
</dbReference>
<sequence length="170" mass="17848">MPGMWHRQLAAPALLLLMAGQVQALPTQTFQVSASVVAGCVISGINTGVFGTLDFGTQSGVSRQNVSASFVQSTSINLACTPGTSLNMSINGGSNFGTSRNLKLANFSNTIAYQLFSNASRTQAIPVNQNVTLSYANANNITLPIYGQLQLPGPTRAGTYTDTLTVTLSW</sequence>
<feature type="chain" id="PRO_5006858105" evidence="1">
    <location>
        <begin position="25"/>
        <end position="170"/>
    </location>
</feature>
<dbReference type="EMBL" id="LN907827">
    <property type="protein sequence ID" value="CUU25233.1"/>
    <property type="molecule type" value="Genomic_DNA"/>
</dbReference>
<dbReference type="GO" id="GO:0007155">
    <property type="term" value="P:cell adhesion"/>
    <property type="evidence" value="ECO:0007669"/>
    <property type="project" value="InterPro"/>
</dbReference>
<dbReference type="SMART" id="SM00972">
    <property type="entry name" value="SCPU"/>
    <property type="match status" value="1"/>
</dbReference>
<dbReference type="Gene3D" id="2.60.40.1090">
    <property type="entry name" value="Fimbrial-type adhesion domain"/>
    <property type="match status" value="1"/>
</dbReference>
<evidence type="ECO:0000256" key="1">
    <source>
        <dbReference type="SAM" id="SignalP"/>
    </source>
</evidence>
<dbReference type="InterPro" id="IPR053167">
    <property type="entry name" value="Spore_coat_component"/>
</dbReference>
<dbReference type="InterPro" id="IPR036937">
    <property type="entry name" value="Adhesion_dom_fimbrial_sf"/>
</dbReference>
<dbReference type="Pfam" id="PF05229">
    <property type="entry name" value="SCPU"/>
    <property type="match status" value="1"/>
</dbReference>
<evidence type="ECO:0000313" key="4">
    <source>
        <dbReference type="Proteomes" id="UP000059419"/>
    </source>
</evidence>
<name>A0A0U5GQI3_9GAMM</name>
<feature type="domain" description="Spore coat protein U/FanG" evidence="2">
    <location>
        <begin position="27"/>
        <end position="167"/>
    </location>
</feature>
<gene>
    <name evidence="3" type="ORF">EM595_3002</name>
</gene>
<organism evidence="3 4">
    <name type="scientific">Duffyella gerundensis</name>
    <dbReference type="NCBI Taxonomy" id="1619313"/>
    <lineage>
        <taxon>Bacteria</taxon>
        <taxon>Pseudomonadati</taxon>
        <taxon>Pseudomonadota</taxon>
        <taxon>Gammaproteobacteria</taxon>
        <taxon>Enterobacterales</taxon>
        <taxon>Erwiniaceae</taxon>
        <taxon>Duffyella</taxon>
    </lineage>
</organism>
<keyword evidence="4" id="KW-1185">Reference proteome</keyword>
<dbReference type="InterPro" id="IPR007893">
    <property type="entry name" value="Spore_coat_U/FanG"/>
</dbReference>
<dbReference type="PATRIC" id="fig|1619313.3.peg.3118"/>
<feature type="signal peptide" evidence="1">
    <location>
        <begin position="1"/>
        <end position="24"/>
    </location>
</feature>
<protein>
    <submittedName>
        <fullName evidence="3">Fimbrial protein</fullName>
    </submittedName>
</protein>
<dbReference type="GO" id="GO:0009289">
    <property type="term" value="C:pilus"/>
    <property type="evidence" value="ECO:0007669"/>
    <property type="project" value="InterPro"/>
</dbReference>
<keyword evidence="1" id="KW-0732">Signal</keyword>
<reference evidence="4" key="1">
    <citation type="submission" date="2015-11" db="EMBL/GenBank/DDBJ databases">
        <authorList>
            <person name="Blom J."/>
        </authorList>
    </citation>
    <scope>NUCLEOTIDE SEQUENCE [LARGE SCALE GENOMIC DNA]</scope>
</reference>
<evidence type="ECO:0000259" key="2">
    <source>
        <dbReference type="Pfam" id="PF05229"/>
    </source>
</evidence>